<gene>
    <name evidence="2" type="primary">LOC114242782</name>
</gene>
<dbReference type="RefSeq" id="XP_028029846.1">
    <property type="nucleotide sequence ID" value="XM_028174045.1"/>
</dbReference>
<organism evidence="1 2">
    <name type="scientific">Bombyx mandarina</name>
    <name type="common">Wild silk moth</name>
    <name type="synonym">Wild silkworm</name>
    <dbReference type="NCBI Taxonomy" id="7092"/>
    <lineage>
        <taxon>Eukaryota</taxon>
        <taxon>Metazoa</taxon>
        <taxon>Ecdysozoa</taxon>
        <taxon>Arthropoda</taxon>
        <taxon>Hexapoda</taxon>
        <taxon>Insecta</taxon>
        <taxon>Pterygota</taxon>
        <taxon>Neoptera</taxon>
        <taxon>Endopterygota</taxon>
        <taxon>Lepidoptera</taxon>
        <taxon>Glossata</taxon>
        <taxon>Ditrysia</taxon>
        <taxon>Bombycoidea</taxon>
        <taxon>Bombycidae</taxon>
        <taxon>Bombycinae</taxon>
        <taxon>Bombyx</taxon>
    </lineage>
</organism>
<dbReference type="OrthoDB" id="7490362at2759"/>
<sequence length="162" mass="17533">MLAAKENGITYMEVMNRARGALDVDAVSVEGGLKVRHTANAARLLECPGAQSGVAADRLVARLREILPDPEIVHIECPVKMVEVKSRPRTKWPPPLHHRESVPCDAMAIKVREFRSAYSGARTAWARCPVQAAILLAAPPSGNPANTLGSLRVVWIMAHDGS</sequence>
<dbReference type="GeneID" id="114242782"/>
<keyword evidence="1" id="KW-1185">Reference proteome</keyword>
<protein>
    <submittedName>
        <fullName evidence="2">Uncharacterized protein LOC114242782</fullName>
    </submittedName>
</protein>
<name>A0A6J2JJU8_BOMMA</name>
<dbReference type="KEGG" id="bman:114242782"/>
<dbReference type="AlphaFoldDB" id="A0A6J2JJU8"/>
<evidence type="ECO:0000313" key="1">
    <source>
        <dbReference type="Proteomes" id="UP000504629"/>
    </source>
</evidence>
<proteinExistence type="predicted"/>
<reference evidence="2" key="1">
    <citation type="submission" date="2025-08" db="UniProtKB">
        <authorList>
            <consortium name="RefSeq"/>
        </authorList>
    </citation>
    <scope>IDENTIFICATION</scope>
    <source>
        <tissue evidence="2">Silk gland</tissue>
    </source>
</reference>
<evidence type="ECO:0000313" key="2">
    <source>
        <dbReference type="RefSeq" id="XP_028029846.1"/>
    </source>
</evidence>
<accession>A0A6J2JJU8</accession>
<dbReference type="Proteomes" id="UP000504629">
    <property type="component" value="Unplaced"/>
</dbReference>